<dbReference type="InterPro" id="IPR001025">
    <property type="entry name" value="BAH_dom"/>
</dbReference>
<dbReference type="InterPro" id="IPR029063">
    <property type="entry name" value="SAM-dependent_MTases_sf"/>
</dbReference>
<dbReference type="InterPro" id="IPR043151">
    <property type="entry name" value="BAH_sf"/>
</dbReference>
<feature type="domain" description="BAH" evidence="1">
    <location>
        <begin position="1"/>
        <end position="58"/>
    </location>
</feature>
<gene>
    <name evidence="2" type="ORF">AARE701A_LOCUS19517</name>
</gene>
<organism evidence="2 3">
    <name type="scientific">Arabidopsis arenosa</name>
    <name type="common">Sand rock-cress</name>
    <name type="synonym">Cardaminopsis arenosa</name>
    <dbReference type="NCBI Taxonomy" id="38785"/>
    <lineage>
        <taxon>Eukaryota</taxon>
        <taxon>Viridiplantae</taxon>
        <taxon>Streptophyta</taxon>
        <taxon>Embryophyta</taxon>
        <taxon>Tracheophyta</taxon>
        <taxon>Spermatophyta</taxon>
        <taxon>Magnoliopsida</taxon>
        <taxon>eudicotyledons</taxon>
        <taxon>Gunneridae</taxon>
        <taxon>Pentapetalae</taxon>
        <taxon>rosids</taxon>
        <taxon>malvids</taxon>
        <taxon>Brassicales</taxon>
        <taxon>Brassicaceae</taxon>
        <taxon>Camelineae</taxon>
        <taxon>Arabidopsis</taxon>
    </lineage>
</organism>
<dbReference type="GO" id="GO:0003886">
    <property type="term" value="F:DNA (cytosine-5-)-methyltransferase activity"/>
    <property type="evidence" value="ECO:0007669"/>
    <property type="project" value="TreeGrafter"/>
</dbReference>
<dbReference type="PANTHER" id="PTHR10629">
    <property type="entry name" value="CYTOSINE-SPECIFIC METHYLTRANSFERASE"/>
    <property type="match status" value="1"/>
</dbReference>
<sequence>MLHGKLLQRGSETVLGMAANERKIFLTNECLTVQLKDIKGTVSFEILSWPWGHQYRKENIAVDKLDRARAEERKPNESGKASKASFQVKVTRFYRPENISVKAYALDIQELPSNMKLKFSTIKDETLLREKKGKGVESETDSVMIVKPDEIPKEMRLATLDIFGGCSGLSYGLEKAGISDTKWAIEYEEPAGQAFKQYHPKTTVFVNNCNVILRSIMEKCGDVDDCVSTVEAAKTTTIGRDSMVDWTVKETYPFPSPILSPWVRWECASILNKTEFSLSVNAPDLR</sequence>
<reference evidence="2" key="1">
    <citation type="submission" date="2021-01" db="EMBL/GenBank/DDBJ databases">
        <authorList>
            <person name="Bezrukov I."/>
        </authorList>
    </citation>
    <scope>NUCLEOTIDE SEQUENCE</scope>
</reference>
<dbReference type="GO" id="GO:0003677">
    <property type="term" value="F:DNA binding"/>
    <property type="evidence" value="ECO:0007669"/>
    <property type="project" value="TreeGrafter"/>
</dbReference>
<dbReference type="Proteomes" id="UP000682877">
    <property type="component" value="Chromosome 7"/>
</dbReference>
<name>A0A8S2B2Q5_ARAAE</name>
<accession>A0A8S2B2Q5</accession>
<dbReference type="Gene3D" id="2.30.30.490">
    <property type="match status" value="1"/>
</dbReference>
<dbReference type="GO" id="GO:0003682">
    <property type="term" value="F:chromatin binding"/>
    <property type="evidence" value="ECO:0007669"/>
    <property type="project" value="InterPro"/>
</dbReference>
<keyword evidence="3" id="KW-1185">Reference proteome</keyword>
<dbReference type="GO" id="GO:0005634">
    <property type="term" value="C:nucleus"/>
    <property type="evidence" value="ECO:0007669"/>
    <property type="project" value="TreeGrafter"/>
</dbReference>
<dbReference type="Gene3D" id="3.40.50.150">
    <property type="entry name" value="Vaccinia Virus protein VP39"/>
    <property type="match status" value="1"/>
</dbReference>
<dbReference type="SUPFAM" id="SSF53335">
    <property type="entry name" value="S-adenosyl-L-methionine-dependent methyltransferases"/>
    <property type="match status" value="1"/>
</dbReference>
<dbReference type="InterPro" id="IPR050390">
    <property type="entry name" value="C5-Methyltransferase"/>
</dbReference>
<evidence type="ECO:0000313" key="2">
    <source>
        <dbReference type="EMBL" id="CAE6197571.1"/>
    </source>
</evidence>
<dbReference type="GO" id="GO:0044027">
    <property type="term" value="P:negative regulation of gene expression via chromosomal CpG island methylation"/>
    <property type="evidence" value="ECO:0007669"/>
    <property type="project" value="TreeGrafter"/>
</dbReference>
<proteinExistence type="predicted"/>
<dbReference type="EMBL" id="LR999457">
    <property type="protein sequence ID" value="CAE6197571.1"/>
    <property type="molecule type" value="Genomic_DNA"/>
</dbReference>
<evidence type="ECO:0000313" key="3">
    <source>
        <dbReference type="Proteomes" id="UP000682877"/>
    </source>
</evidence>
<dbReference type="PANTHER" id="PTHR10629:SF52">
    <property type="entry name" value="DNA (CYTOSINE-5)-METHYLTRANSFERASE 1"/>
    <property type="match status" value="1"/>
</dbReference>
<dbReference type="AlphaFoldDB" id="A0A8S2B2Q5"/>
<dbReference type="Pfam" id="PF01426">
    <property type="entry name" value="BAH"/>
    <property type="match status" value="1"/>
</dbReference>
<protein>
    <recommendedName>
        <fullName evidence="1">BAH domain-containing protein</fullName>
    </recommendedName>
</protein>
<evidence type="ECO:0000259" key="1">
    <source>
        <dbReference type="Pfam" id="PF01426"/>
    </source>
</evidence>